<dbReference type="RefSeq" id="WP_135440593.1">
    <property type="nucleotide sequence ID" value="NZ_SRLE01000001.1"/>
</dbReference>
<organism evidence="1 2">
    <name type="scientific">Mangrovimicrobium sediminis</name>
    <dbReference type="NCBI Taxonomy" id="2562682"/>
    <lineage>
        <taxon>Bacteria</taxon>
        <taxon>Pseudomonadati</taxon>
        <taxon>Pseudomonadota</taxon>
        <taxon>Gammaproteobacteria</taxon>
        <taxon>Cellvibrionales</taxon>
        <taxon>Halieaceae</taxon>
        <taxon>Mangrovimicrobium</taxon>
    </lineage>
</organism>
<dbReference type="AlphaFoldDB" id="A0A4Z0M9N9"/>
<sequence>MPIDVKEIVSLDAHRDGGSLGVTFLDSQQTKHEMLFRVDPESAGSGDGIVAYRSPLVKSFITATRKNPVTCLVAPQSVVRKTPISWEAAGEILESVKRLAVEFMPDDERVYQAMEVVVRDDLHHVQNA</sequence>
<dbReference type="Proteomes" id="UP000298050">
    <property type="component" value="Unassembled WGS sequence"/>
</dbReference>
<protein>
    <submittedName>
        <fullName evidence="1">Uncharacterized protein</fullName>
    </submittedName>
</protein>
<keyword evidence="2" id="KW-1185">Reference proteome</keyword>
<accession>A0A4Z0M9N9</accession>
<evidence type="ECO:0000313" key="1">
    <source>
        <dbReference type="EMBL" id="TGD76015.1"/>
    </source>
</evidence>
<dbReference type="OrthoDB" id="9982299at2"/>
<dbReference type="EMBL" id="SRLE01000001">
    <property type="protein sequence ID" value="TGD76015.1"/>
    <property type="molecule type" value="Genomic_DNA"/>
</dbReference>
<name>A0A4Z0M9N9_9GAMM</name>
<proteinExistence type="predicted"/>
<comment type="caution">
    <text evidence="1">The sequence shown here is derived from an EMBL/GenBank/DDBJ whole genome shotgun (WGS) entry which is preliminary data.</text>
</comment>
<reference evidence="1 2" key="1">
    <citation type="submission" date="2019-04" db="EMBL/GenBank/DDBJ databases">
        <title>Taxonomy of novel Haliea sp. from mangrove soil of West Coast of India.</title>
        <authorList>
            <person name="Verma A."/>
            <person name="Kumar P."/>
            <person name="Krishnamurthi S."/>
        </authorList>
    </citation>
    <scope>NUCLEOTIDE SEQUENCE [LARGE SCALE GENOMIC DNA]</scope>
    <source>
        <strain evidence="1 2">SAOS-164</strain>
    </source>
</reference>
<gene>
    <name evidence="1" type="ORF">E4634_00220</name>
</gene>
<evidence type="ECO:0000313" key="2">
    <source>
        <dbReference type="Proteomes" id="UP000298050"/>
    </source>
</evidence>